<proteinExistence type="predicted"/>
<dbReference type="Gene3D" id="3.40.50.740">
    <property type="match status" value="1"/>
</dbReference>
<feature type="domain" description="Molybdopterin oxidoreductase" evidence="1">
    <location>
        <begin position="6"/>
        <end position="47"/>
    </location>
</feature>
<dbReference type="SUPFAM" id="SSF53706">
    <property type="entry name" value="Formate dehydrogenase/DMSO reductase, domains 1-3"/>
    <property type="match status" value="1"/>
</dbReference>
<protein>
    <submittedName>
        <fullName evidence="2">Dimethyl sulfoxide reductase DmsA</fullName>
        <ecNumber evidence="2">1.8.5.3</ecNumber>
    </submittedName>
</protein>
<dbReference type="PANTHER" id="PTHR43742:SF7">
    <property type="entry name" value="DIMETHYL SULFOXIDE REDUCTASE CHAIN YNFE-RELATED"/>
    <property type="match status" value="1"/>
</dbReference>
<name>A0A485AFT3_RAOPL</name>
<dbReference type="GO" id="GO:0030288">
    <property type="term" value="C:outer membrane-bounded periplasmic space"/>
    <property type="evidence" value="ECO:0007669"/>
    <property type="project" value="TreeGrafter"/>
</dbReference>
<dbReference type="GO" id="GO:0016491">
    <property type="term" value="F:oxidoreductase activity"/>
    <property type="evidence" value="ECO:0007669"/>
    <property type="project" value="UniProtKB-KW"/>
</dbReference>
<dbReference type="GO" id="GO:0009055">
    <property type="term" value="F:electron transfer activity"/>
    <property type="evidence" value="ECO:0007669"/>
    <property type="project" value="TreeGrafter"/>
</dbReference>
<gene>
    <name evidence="2" type="primary">dmsA_2</name>
    <name evidence="2" type="ORF">NCTC12998_00190</name>
</gene>
<organism evidence="2 3">
    <name type="scientific">Raoultella planticola</name>
    <name type="common">Klebsiella planticola</name>
    <dbReference type="NCBI Taxonomy" id="575"/>
    <lineage>
        <taxon>Bacteria</taxon>
        <taxon>Pseudomonadati</taxon>
        <taxon>Pseudomonadota</taxon>
        <taxon>Gammaproteobacteria</taxon>
        <taxon>Enterobacterales</taxon>
        <taxon>Enterobacteriaceae</taxon>
        <taxon>Klebsiella/Raoultella group</taxon>
        <taxon>Raoultella</taxon>
    </lineage>
</organism>
<dbReference type="PANTHER" id="PTHR43742">
    <property type="entry name" value="TRIMETHYLAMINE-N-OXIDE REDUCTASE"/>
    <property type="match status" value="1"/>
</dbReference>
<dbReference type="Pfam" id="PF00384">
    <property type="entry name" value="Molybdopterin"/>
    <property type="match status" value="1"/>
</dbReference>
<dbReference type="EMBL" id="CAADJE010000001">
    <property type="protein sequence ID" value="VFS55609.1"/>
    <property type="molecule type" value="Genomic_DNA"/>
</dbReference>
<dbReference type="Proteomes" id="UP000345637">
    <property type="component" value="Unassembled WGS sequence"/>
</dbReference>
<sequence length="52" mass="5791">MKRVGKRGEGKFERISWQEALDTIAGNLQRVVKDYGNEAVYINYSSGLSAAI</sequence>
<evidence type="ECO:0000259" key="1">
    <source>
        <dbReference type="Pfam" id="PF00384"/>
    </source>
</evidence>
<dbReference type="AlphaFoldDB" id="A0A485AFT3"/>
<evidence type="ECO:0000313" key="3">
    <source>
        <dbReference type="Proteomes" id="UP000345637"/>
    </source>
</evidence>
<dbReference type="GO" id="GO:0030151">
    <property type="term" value="F:molybdenum ion binding"/>
    <property type="evidence" value="ECO:0007669"/>
    <property type="project" value="TreeGrafter"/>
</dbReference>
<keyword evidence="2" id="KW-0560">Oxidoreductase</keyword>
<dbReference type="InterPro" id="IPR006656">
    <property type="entry name" value="Mopterin_OxRdtase"/>
</dbReference>
<reference evidence="2 3" key="1">
    <citation type="submission" date="2019-03" db="EMBL/GenBank/DDBJ databases">
        <authorList>
            <consortium name="Pathogen Informatics"/>
        </authorList>
    </citation>
    <scope>NUCLEOTIDE SEQUENCE [LARGE SCALE GENOMIC DNA]</scope>
    <source>
        <strain evidence="2 3">NCTC12998</strain>
    </source>
</reference>
<dbReference type="GO" id="GO:0009061">
    <property type="term" value="P:anaerobic respiration"/>
    <property type="evidence" value="ECO:0007669"/>
    <property type="project" value="TreeGrafter"/>
</dbReference>
<accession>A0A485AFT3</accession>
<dbReference type="InterPro" id="IPR050612">
    <property type="entry name" value="Prok_Mopterin_Oxidored"/>
</dbReference>
<dbReference type="EC" id="1.8.5.3" evidence="2"/>
<evidence type="ECO:0000313" key="2">
    <source>
        <dbReference type="EMBL" id="VFS55609.1"/>
    </source>
</evidence>